<gene>
    <name evidence="9" type="ORF">KILIM_003_00220</name>
</gene>
<evidence type="ECO:0000256" key="7">
    <source>
        <dbReference type="SAM" id="MobiDB-lite"/>
    </source>
</evidence>
<feature type="transmembrane region" description="Helical" evidence="6">
    <location>
        <begin position="88"/>
        <end position="107"/>
    </location>
</feature>
<keyword evidence="2 6" id="KW-0813">Transport</keyword>
<evidence type="ECO:0000256" key="4">
    <source>
        <dbReference type="ARBA" id="ARBA00022989"/>
    </source>
</evidence>
<dbReference type="STRING" id="1184609.KILIM_003_00220"/>
<dbReference type="eggNOG" id="COG1174">
    <property type="taxonomic scope" value="Bacteria"/>
</dbReference>
<keyword evidence="4 6" id="KW-1133">Transmembrane helix</keyword>
<name>K6W4L4_9MICO</name>
<reference evidence="9 10" key="1">
    <citation type="submission" date="2012-08" db="EMBL/GenBank/DDBJ databases">
        <title>Whole genome shotgun sequence of Kineosphaera limosa NBRC 100340.</title>
        <authorList>
            <person name="Yoshida I."/>
            <person name="Isaki S."/>
            <person name="Hosoyama A."/>
            <person name="Tsuchikane K."/>
            <person name="Katsumata H."/>
            <person name="Ando Y."/>
            <person name="Ohji S."/>
            <person name="Hamada M."/>
            <person name="Tamura T."/>
            <person name="Yamazoe A."/>
            <person name="Yamazaki S."/>
            <person name="Fujita N."/>
        </authorList>
    </citation>
    <scope>NUCLEOTIDE SEQUENCE [LARGE SCALE GENOMIC DNA]</scope>
    <source>
        <strain evidence="9 10">NBRC 100340</strain>
    </source>
</reference>
<dbReference type="InterPro" id="IPR000515">
    <property type="entry name" value="MetI-like"/>
</dbReference>
<evidence type="ECO:0000256" key="5">
    <source>
        <dbReference type="ARBA" id="ARBA00023136"/>
    </source>
</evidence>
<keyword evidence="10" id="KW-1185">Reference proteome</keyword>
<evidence type="ECO:0000256" key="3">
    <source>
        <dbReference type="ARBA" id="ARBA00022692"/>
    </source>
</evidence>
<dbReference type="GO" id="GO:0031460">
    <property type="term" value="P:glycine betaine transport"/>
    <property type="evidence" value="ECO:0007669"/>
    <property type="project" value="TreeGrafter"/>
</dbReference>
<comment type="subcellular location">
    <subcellularLocation>
        <location evidence="6">Cell membrane</location>
        <topology evidence="6">Multi-pass membrane protein</topology>
    </subcellularLocation>
    <subcellularLocation>
        <location evidence="1">Membrane</location>
        <topology evidence="1">Multi-pass membrane protein</topology>
    </subcellularLocation>
</comment>
<evidence type="ECO:0000256" key="6">
    <source>
        <dbReference type="RuleBase" id="RU363032"/>
    </source>
</evidence>
<dbReference type="RefSeq" id="WP_006590633.1">
    <property type="nucleotide sequence ID" value="NZ_BAHD01000003.1"/>
</dbReference>
<evidence type="ECO:0000259" key="8">
    <source>
        <dbReference type="PROSITE" id="PS50928"/>
    </source>
</evidence>
<dbReference type="GO" id="GO:0005886">
    <property type="term" value="C:plasma membrane"/>
    <property type="evidence" value="ECO:0007669"/>
    <property type="project" value="UniProtKB-SubCell"/>
</dbReference>
<evidence type="ECO:0000313" key="10">
    <source>
        <dbReference type="Proteomes" id="UP000008366"/>
    </source>
</evidence>
<dbReference type="Gene3D" id="1.10.3720.10">
    <property type="entry name" value="MetI-like"/>
    <property type="match status" value="1"/>
</dbReference>
<dbReference type="CDD" id="cd06261">
    <property type="entry name" value="TM_PBP2"/>
    <property type="match status" value="1"/>
</dbReference>
<feature type="transmembrane region" description="Helical" evidence="6">
    <location>
        <begin position="155"/>
        <end position="179"/>
    </location>
</feature>
<feature type="transmembrane region" description="Helical" evidence="6">
    <location>
        <begin position="28"/>
        <end position="48"/>
    </location>
</feature>
<dbReference type="PANTHER" id="PTHR30177">
    <property type="entry name" value="GLYCINE BETAINE/L-PROLINE TRANSPORT SYSTEM PERMEASE PROTEIN PROW"/>
    <property type="match status" value="1"/>
</dbReference>
<comment type="similarity">
    <text evidence="6">Belongs to the binding-protein-dependent transport system permease family.</text>
</comment>
<feature type="compositionally biased region" description="Basic residues" evidence="7">
    <location>
        <begin position="249"/>
        <end position="260"/>
    </location>
</feature>
<accession>K6W4L4</accession>
<feature type="transmembrane region" description="Helical" evidence="6">
    <location>
        <begin position="54"/>
        <end position="76"/>
    </location>
</feature>
<evidence type="ECO:0000313" key="9">
    <source>
        <dbReference type="EMBL" id="GAB94100.1"/>
    </source>
</evidence>
<dbReference type="InterPro" id="IPR051204">
    <property type="entry name" value="ABC_transp_perm/SBD"/>
</dbReference>
<organism evidence="9 10">
    <name type="scientific">Kineosphaera limosa NBRC 100340</name>
    <dbReference type="NCBI Taxonomy" id="1184609"/>
    <lineage>
        <taxon>Bacteria</taxon>
        <taxon>Bacillati</taxon>
        <taxon>Actinomycetota</taxon>
        <taxon>Actinomycetes</taxon>
        <taxon>Micrococcales</taxon>
        <taxon>Dermatophilaceae</taxon>
        <taxon>Kineosphaera</taxon>
    </lineage>
</organism>
<feature type="transmembrane region" description="Helical" evidence="6">
    <location>
        <begin position="191"/>
        <end position="211"/>
    </location>
</feature>
<dbReference type="GO" id="GO:0055085">
    <property type="term" value="P:transmembrane transport"/>
    <property type="evidence" value="ECO:0007669"/>
    <property type="project" value="InterPro"/>
</dbReference>
<keyword evidence="3 6" id="KW-0812">Transmembrane</keyword>
<evidence type="ECO:0000256" key="2">
    <source>
        <dbReference type="ARBA" id="ARBA00022448"/>
    </source>
</evidence>
<dbReference type="PROSITE" id="PS50928">
    <property type="entry name" value="ABC_TM1"/>
    <property type="match status" value="1"/>
</dbReference>
<evidence type="ECO:0000256" key="1">
    <source>
        <dbReference type="ARBA" id="ARBA00004141"/>
    </source>
</evidence>
<comment type="caution">
    <text evidence="9">The sequence shown here is derived from an EMBL/GenBank/DDBJ whole genome shotgun (WGS) entry which is preliminary data.</text>
</comment>
<sequence>MIGGILDWLTDPANTADIVRRLVEHLEYSLLATLLAALIAIPLGLWIGHTGRGAVFAVGIAGAARAIPSLGLLYLFVVWLSPLIGGELAFYIPNMLVLVVLAIPPILSGTYAGIEAVDPAARDAAKGMGMRGPQVLAQVEVPCALPLIFSGLQSALLQVIATATLAATAGMGGLGRFLIDGLAIRDYYQMAGGAVLVALLALAVDLLMSLLKRAVTSPGIGGGFGGRGERPLVSRHRRSTPPAPPTRLRPPHRRRASDDS</sequence>
<dbReference type="Proteomes" id="UP000008366">
    <property type="component" value="Unassembled WGS sequence"/>
</dbReference>
<dbReference type="PANTHER" id="PTHR30177:SF33">
    <property type="entry name" value="POSSIBLE OSMOPROTECTANT (GLYCINE BETAINE_CARNITINE_CHOLINE_L-PROLINE) TRANSPORT INTEGRAL MEMBRANE PROTEIN ABC TRANSPORTER PROZ"/>
    <property type="match status" value="1"/>
</dbReference>
<dbReference type="AlphaFoldDB" id="K6W4L4"/>
<dbReference type="SUPFAM" id="SSF161098">
    <property type="entry name" value="MetI-like"/>
    <property type="match status" value="1"/>
</dbReference>
<dbReference type="EMBL" id="BAHD01000003">
    <property type="protein sequence ID" value="GAB94100.1"/>
    <property type="molecule type" value="Genomic_DNA"/>
</dbReference>
<dbReference type="OrthoDB" id="5244012at2"/>
<feature type="domain" description="ABC transmembrane type-1" evidence="8">
    <location>
        <begin position="22"/>
        <end position="208"/>
    </location>
</feature>
<keyword evidence="5 6" id="KW-0472">Membrane</keyword>
<dbReference type="Pfam" id="PF00528">
    <property type="entry name" value="BPD_transp_1"/>
    <property type="match status" value="1"/>
</dbReference>
<feature type="region of interest" description="Disordered" evidence="7">
    <location>
        <begin position="225"/>
        <end position="260"/>
    </location>
</feature>
<proteinExistence type="inferred from homology"/>
<protein>
    <submittedName>
        <fullName evidence="9">Putative ABC transporter permease protein</fullName>
    </submittedName>
</protein>
<dbReference type="InterPro" id="IPR035906">
    <property type="entry name" value="MetI-like_sf"/>
</dbReference>